<name>A0A0K2UTP1_LEPSM</name>
<organism evidence="2">
    <name type="scientific">Lepeophtheirus salmonis</name>
    <name type="common">Salmon louse</name>
    <name type="synonym">Caligus salmonis</name>
    <dbReference type="NCBI Taxonomy" id="72036"/>
    <lineage>
        <taxon>Eukaryota</taxon>
        <taxon>Metazoa</taxon>
        <taxon>Ecdysozoa</taxon>
        <taxon>Arthropoda</taxon>
        <taxon>Crustacea</taxon>
        <taxon>Multicrustacea</taxon>
        <taxon>Hexanauplia</taxon>
        <taxon>Copepoda</taxon>
        <taxon>Siphonostomatoida</taxon>
        <taxon>Caligidae</taxon>
        <taxon>Lepeophtheirus</taxon>
    </lineage>
</organism>
<feature type="signal peptide" evidence="1">
    <location>
        <begin position="1"/>
        <end position="23"/>
    </location>
</feature>
<dbReference type="AlphaFoldDB" id="A0A0K2UTP1"/>
<dbReference type="EMBL" id="HACA01023720">
    <property type="protein sequence ID" value="CDW41081.1"/>
    <property type="molecule type" value="Transcribed_RNA"/>
</dbReference>
<evidence type="ECO:0000256" key="1">
    <source>
        <dbReference type="SAM" id="SignalP"/>
    </source>
</evidence>
<proteinExistence type="predicted"/>
<accession>A0A0K2UTP1</accession>
<keyword evidence="1" id="KW-0732">Signal</keyword>
<reference evidence="2" key="1">
    <citation type="submission" date="2014-05" db="EMBL/GenBank/DDBJ databases">
        <authorList>
            <person name="Chronopoulou M."/>
        </authorList>
    </citation>
    <scope>NUCLEOTIDE SEQUENCE</scope>
    <source>
        <tissue evidence="2">Whole organism</tissue>
    </source>
</reference>
<evidence type="ECO:0000313" key="2">
    <source>
        <dbReference type="EMBL" id="CDW41081.1"/>
    </source>
</evidence>
<protein>
    <submittedName>
        <fullName evidence="2">Uncharacterized protein</fullName>
    </submittedName>
</protein>
<feature type="chain" id="PRO_5005489017" evidence="1">
    <location>
        <begin position="24"/>
        <end position="66"/>
    </location>
</feature>
<feature type="non-terminal residue" evidence="2">
    <location>
        <position position="1"/>
    </location>
</feature>
<sequence length="66" mass="7505">VKSSLSTLTRLFAIALLMVLCKFRYETPKSLVCFHIDFEGLAWTASLTQISFYHPTQAFCLPFLTS</sequence>